<dbReference type="InterPro" id="IPR007612">
    <property type="entry name" value="LOR"/>
</dbReference>
<keyword evidence="3" id="KW-1185">Reference proteome</keyword>
<evidence type="ECO:0000313" key="2">
    <source>
        <dbReference type="EMBL" id="KKA22901.1"/>
    </source>
</evidence>
<name>A0A0F4YYH8_RASE3</name>
<gene>
    <name evidence="2" type="ORF">T310_3067</name>
</gene>
<dbReference type="EMBL" id="LASV01000119">
    <property type="protein sequence ID" value="KKA22901.1"/>
    <property type="molecule type" value="Genomic_DNA"/>
</dbReference>
<dbReference type="SUPFAM" id="SSF54518">
    <property type="entry name" value="Tubby C-terminal domain-like"/>
    <property type="match status" value="1"/>
</dbReference>
<evidence type="ECO:0000313" key="3">
    <source>
        <dbReference type="Proteomes" id="UP000053958"/>
    </source>
</evidence>
<dbReference type="AlphaFoldDB" id="A0A0F4YYH8"/>
<proteinExistence type="inferred from homology"/>
<dbReference type="Proteomes" id="UP000053958">
    <property type="component" value="Unassembled WGS sequence"/>
</dbReference>
<dbReference type="Gene3D" id="2.40.160.200">
    <property type="entry name" value="LURP1-related"/>
    <property type="match status" value="1"/>
</dbReference>
<protein>
    <submittedName>
        <fullName evidence="2">Uncharacterized protein</fullName>
    </submittedName>
</protein>
<reference evidence="2 3" key="1">
    <citation type="submission" date="2015-04" db="EMBL/GenBank/DDBJ databases">
        <authorList>
            <person name="Heijne W.H."/>
            <person name="Fedorova N.D."/>
            <person name="Nierman W.C."/>
            <person name="Vollebregt A.W."/>
            <person name="Zhao Z."/>
            <person name="Wu L."/>
            <person name="Kumar M."/>
            <person name="Stam H."/>
            <person name="van den Berg M.A."/>
            <person name="Pel H.J."/>
        </authorList>
    </citation>
    <scope>NUCLEOTIDE SEQUENCE [LARGE SCALE GENOMIC DNA]</scope>
    <source>
        <strain evidence="2 3">CBS 393.64</strain>
    </source>
</reference>
<dbReference type="RefSeq" id="XP_013329513.1">
    <property type="nucleotide sequence ID" value="XM_013474059.1"/>
</dbReference>
<dbReference type="GeneID" id="25315417"/>
<evidence type="ECO:0000256" key="1">
    <source>
        <dbReference type="ARBA" id="ARBA00005437"/>
    </source>
</evidence>
<comment type="similarity">
    <text evidence="1">Belongs to the LOR family.</text>
</comment>
<sequence length="257" mass="29025">MGRSGEAVMDTYRQLVKEDDHARLQLDPPKQPVAIRKEFIARSATTITIKQLDHTWYGLDFTVTKADGSPLFTVDGKPGTMSQRRQFKDNTGLPLFDLCRKWLSKNAWFLELPGGGGSRLLTGVFKSTLGLPKFDIVLKNAVVPKKADEGEDVTIEVRGKDSNYITTHITIDGCKVAQVRRIPVPKEQLYVYSVKGNRPKWEVDVAEGMDLSLINRHVLYIHTLFPMLHTKTEVDTLGKTSFFLSEDEFLYDFSDDG</sequence>
<comment type="caution">
    <text evidence="2">The sequence shown here is derived from an EMBL/GenBank/DDBJ whole genome shotgun (WGS) entry which is preliminary data.</text>
</comment>
<organism evidence="2 3">
    <name type="scientific">Rasamsonia emersonii (strain ATCC 16479 / CBS 393.64 / IMI 116815)</name>
    <dbReference type="NCBI Taxonomy" id="1408163"/>
    <lineage>
        <taxon>Eukaryota</taxon>
        <taxon>Fungi</taxon>
        <taxon>Dikarya</taxon>
        <taxon>Ascomycota</taxon>
        <taxon>Pezizomycotina</taxon>
        <taxon>Eurotiomycetes</taxon>
        <taxon>Eurotiomycetidae</taxon>
        <taxon>Eurotiales</taxon>
        <taxon>Trichocomaceae</taxon>
        <taxon>Rasamsonia</taxon>
    </lineage>
</organism>
<dbReference type="InterPro" id="IPR025659">
    <property type="entry name" value="Tubby-like_C"/>
</dbReference>
<dbReference type="InterPro" id="IPR038595">
    <property type="entry name" value="LOR_sf"/>
</dbReference>
<accession>A0A0F4YYH8</accession>
<dbReference type="Pfam" id="PF04525">
    <property type="entry name" value="LOR"/>
    <property type="match status" value="1"/>
</dbReference>
<dbReference type="OrthoDB" id="97518at2759"/>